<dbReference type="InterPro" id="IPR024072">
    <property type="entry name" value="DHFR-like_dom_sf"/>
</dbReference>
<dbReference type="Pfam" id="PF01872">
    <property type="entry name" value="RibD_C"/>
    <property type="match status" value="1"/>
</dbReference>
<dbReference type="InterPro" id="IPR002734">
    <property type="entry name" value="RibDG_C"/>
</dbReference>
<dbReference type="PANTHER" id="PTHR38011">
    <property type="entry name" value="DIHYDROFOLATE REDUCTASE FAMILY PROTEIN (AFU_ORTHOLOGUE AFUA_8G06820)"/>
    <property type="match status" value="1"/>
</dbReference>
<organism evidence="2 3">
    <name type="scientific">Actinokineospora xionganensis</name>
    <dbReference type="NCBI Taxonomy" id="2684470"/>
    <lineage>
        <taxon>Bacteria</taxon>
        <taxon>Bacillati</taxon>
        <taxon>Actinomycetota</taxon>
        <taxon>Actinomycetes</taxon>
        <taxon>Pseudonocardiales</taxon>
        <taxon>Pseudonocardiaceae</taxon>
        <taxon>Actinokineospora</taxon>
    </lineage>
</organism>
<dbReference type="InterPro" id="IPR050765">
    <property type="entry name" value="Riboflavin_Biosynth_HTPR"/>
</dbReference>
<keyword evidence="3" id="KW-1185">Reference proteome</keyword>
<evidence type="ECO:0000313" key="3">
    <source>
        <dbReference type="Proteomes" id="UP000734823"/>
    </source>
</evidence>
<evidence type="ECO:0000313" key="2">
    <source>
        <dbReference type="EMBL" id="MBC6450917.1"/>
    </source>
</evidence>
<gene>
    <name evidence="2" type="ORF">GPZ80_27520</name>
</gene>
<proteinExistence type="predicted"/>
<sequence>MGIVVFDITVSLDGYITAPGDDQEFPLGPDGECLHDWVSASGPRGDAVLGALFTETGAVIAGRRTYDNSEGPNGWGTGPLGEVPVFVLTHKAPEREDPGVFTFVTDGIESALAQARAVAGDKDVYVMGGADVGRQYLAAGLLDEVRLHMVPVVLGGGVRLFGDAPEQVGLEISRVVPGDGVTHLSYRVTRTEPRTA</sequence>
<feature type="domain" description="Bacterial bifunctional deaminase-reductase C-terminal" evidence="1">
    <location>
        <begin position="4"/>
        <end position="172"/>
    </location>
</feature>
<accession>A0ABR7LE71</accession>
<name>A0ABR7LE71_9PSEU</name>
<dbReference type="SUPFAM" id="SSF53597">
    <property type="entry name" value="Dihydrofolate reductase-like"/>
    <property type="match status" value="1"/>
</dbReference>
<dbReference type="EMBL" id="JABVED010000021">
    <property type="protein sequence ID" value="MBC6450917.1"/>
    <property type="molecule type" value="Genomic_DNA"/>
</dbReference>
<dbReference type="PANTHER" id="PTHR38011:SF12">
    <property type="entry name" value="BIFUNCTIONAL DEAMINASE-REDUCTASE DOMAIN PROTEIN"/>
    <property type="match status" value="1"/>
</dbReference>
<dbReference type="Proteomes" id="UP000734823">
    <property type="component" value="Unassembled WGS sequence"/>
</dbReference>
<comment type="caution">
    <text evidence="2">The sequence shown here is derived from an EMBL/GenBank/DDBJ whole genome shotgun (WGS) entry which is preliminary data.</text>
</comment>
<evidence type="ECO:0000259" key="1">
    <source>
        <dbReference type="Pfam" id="PF01872"/>
    </source>
</evidence>
<reference evidence="2 3" key="1">
    <citation type="submission" date="2020-06" db="EMBL/GenBank/DDBJ databases">
        <title>Actinokineospora xiongansis sp. nov., isolated from soil of Baiyangdian.</title>
        <authorList>
            <person name="Zhang X."/>
        </authorList>
    </citation>
    <scope>NUCLEOTIDE SEQUENCE [LARGE SCALE GENOMIC DNA]</scope>
    <source>
        <strain evidence="2 3">HBU206404</strain>
    </source>
</reference>
<dbReference type="Gene3D" id="3.40.430.10">
    <property type="entry name" value="Dihydrofolate Reductase, subunit A"/>
    <property type="match status" value="1"/>
</dbReference>
<dbReference type="RefSeq" id="WP_187223994.1">
    <property type="nucleotide sequence ID" value="NZ_JABVED010000021.1"/>
</dbReference>
<protein>
    <submittedName>
        <fullName evidence="2">Dihydrofolate reductase</fullName>
    </submittedName>
</protein>